<reference evidence="3 4" key="1">
    <citation type="journal article" date="2016" name="Nat. Commun.">
        <title>Thousands of microbial genomes shed light on interconnected biogeochemical processes in an aquifer system.</title>
        <authorList>
            <person name="Anantharaman K."/>
            <person name="Brown C.T."/>
            <person name="Hug L.A."/>
            <person name="Sharon I."/>
            <person name="Castelle C.J."/>
            <person name="Probst A.J."/>
            <person name="Thomas B.C."/>
            <person name="Singh A."/>
            <person name="Wilkins M.J."/>
            <person name="Karaoz U."/>
            <person name="Brodie E.L."/>
            <person name="Williams K.H."/>
            <person name="Hubbard S.S."/>
            <person name="Banfield J.F."/>
        </authorList>
    </citation>
    <scope>NUCLEOTIDE SEQUENCE [LARGE SCALE GENOMIC DNA]</scope>
</reference>
<evidence type="ECO:0000313" key="4">
    <source>
        <dbReference type="Proteomes" id="UP000178944"/>
    </source>
</evidence>
<dbReference type="Pfam" id="PF06032">
    <property type="entry name" value="S-Me-THD_N"/>
    <property type="match status" value="1"/>
</dbReference>
<dbReference type="SUPFAM" id="SSF160991">
    <property type="entry name" value="CV3147-like"/>
    <property type="match status" value="1"/>
</dbReference>
<feature type="non-terminal residue" evidence="3">
    <location>
        <position position="1"/>
    </location>
</feature>
<dbReference type="Pfam" id="PF20906">
    <property type="entry name" value="S-Me-THD_C"/>
    <property type="match status" value="1"/>
</dbReference>
<sequence>HENYLKEQLFIRFVDYVYLLTFNRIFLIISHVAKLDMGDYRSLFVGSAFFACGGGVPYEDSISLMHSSTRGANTYLVSLDGFSPDDWLCTVYAIGASGHGQKQYRSFLLAIKCLEEHLGAKIKGVIPGEIGSEINAVWVANQKSIALVDADMVGGRAVPEEQMDIYGLYNIPTTPVVLVNDQGDLIVVKVAHDSSKLENVYRAFAIASGGYCYIASRPISQVKAKVLLPGKTVSMAISTGRKILACKTVPQLIDALRESCDSRLLAAGKITANVLNDVPGFLSGMLRISGSATFSGKAFEVHYKNENIILLCDDEYMCSVPDLISIVDAKSLMPLSNSLLQKGNNVLVFGTPALPIWRTSKGVAILGPAQFGFDHEYKPIGCEDK</sequence>
<evidence type="ECO:0008006" key="5">
    <source>
        <dbReference type="Google" id="ProtNLM"/>
    </source>
</evidence>
<dbReference type="Gene3D" id="2.40.390.10">
    <property type="entry name" value="CV3147-like"/>
    <property type="match status" value="1"/>
</dbReference>
<dbReference type="InterPro" id="IPR024071">
    <property type="entry name" value="S-Me-THD_C_sf"/>
</dbReference>
<feature type="domain" description="S-Me-THD N-terminal" evidence="1">
    <location>
        <begin position="40"/>
        <end position="189"/>
    </location>
</feature>
<comment type="caution">
    <text evidence="3">The sequence shown here is derived from an EMBL/GenBank/DDBJ whole genome shotgun (WGS) entry which is preliminary data.</text>
</comment>
<evidence type="ECO:0000313" key="3">
    <source>
        <dbReference type="EMBL" id="OGY54636.1"/>
    </source>
</evidence>
<name>A0A1G1YS32_9BACT</name>
<accession>A0A1G1YS32</accession>
<evidence type="ECO:0000259" key="1">
    <source>
        <dbReference type="Pfam" id="PF06032"/>
    </source>
</evidence>
<dbReference type="InterPro" id="IPR048350">
    <property type="entry name" value="S-Me-THD-like_C"/>
</dbReference>
<gene>
    <name evidence="3" type="ORF">A2951_00585</name>
</gene>
<dbReference type="InterPro" id="IPR010318">
    <property type="entry name" value="S-Me-THD_N"/>
</dbReference>
<dbReference type="EMBL" id="MHIQ01000029">
    <property type="protein sequence ID" value="OGY54636.1"/>
    <property type="molecule type" value="Genomic_DNA"/>
</dbReference>
<organism evidence="3 4">
    <name type="scientific">Candidatus Buchananbacteria bacterium RIFCSPLOWO2_01_FULL_56_15</name>
    <dbReference type="NCBI Taxonomy" id="1797547"/>
    <lineage>
        <taxon>Bacteria</taxon>
        <taxon>Candidatus Buchananiibacteriota</taxon>
    </lineage>
</organism>
<feature type="domain" description="S-Me-THD-like C-terminal" evidence="2">
    <location>
        <begin position="194"/>
        <end position="380"/>
    </location>
</feature>
<dbReference type="AlphaFoldDB" id="A0A1G1YS32"/>
<dbReference type="Proteomes" id="UP000178944">
    <property type="component" value="Unassembled WGS sequence"/>
</dbReference>
<protein>
    <recommendedName>
        <fullName evidence="5">DUF917 domain-containing protein</fullName>
    </recommendedName>
</protein>
<dbReference type="Gene3D" id="3.40.1610.10">
    <property type="entry name" value="CV3147-like domain"/>
    <property type="match status" value="1"/>
</dbReference>
<dbReference type="InterPro" id="IPR027479">
    <property type="entry name" value="S-Me-THD_N_sf"/>
</dbReference>
<evidence type="ECO:0000259" key="2">
    <source>
        <dbReference type="Pfam" id="PF20906"/>
    </source>
</evidence>
<proteinExistence type="predicted"/>